<dbReference type="Proteomes" id="UP000008561">
    <property type="component" value="Chromosome"/>
</dbReference>
<sequence>MKGRFQSACLALFIVAGLLIGGAPAIFAADQTRDGIRWFSYDQGLARAKAQQKKVFLHFYTNWCRYCDMMAASTFVDKKVIDTLNQDFVSIRVNSDEVRDVAGKYQVRGVPVSFFLEANGGQIGSRPGFLQPDVFLRLLEFVKAEGYKP</sequence>
<gene>
    <name evidence="3" type="ordered locus">Dole_0131</name>
</gene>
<dbReference type="InterPro" id="IPR013766">
    <property type="entry name" value="Thioredoxin_domain"/>
</dbReference>
<evidence type="ECO:0000256" key="1">
    <source>
        <dbReference type="SAM" id="SignalP"/>
    </source>
</evidence>
<dbReference type="PANTHER" id="PTHR32234">
    <property type="entry name" value="THIOL:DISULFIDE INTERCHANGE PROTEIN DSBD"/>
    <property type="match status" value="1"/>
</dbReference>
<dbReference type="eggNOG" id="COG1331">
    <property type="taxonomic scope" value="Bacteria"/>
</dbReference>
<evidence type="ECO:0000313" key="4">
    <source>
        <dbReference type="Proteomes" id="UP000008561"/>
    </source>
</evidence>
<dbReference type="HOGENOM" id="CLU_090389_8_3_7"/>
<dbReference type="EMBL" id="CP000859">
    <property type="protein sequence ID" value="ABW65941.1"/>
    <property type="molecule type" value="Genomic_DNA"/>
</dbReference>
<proteinExistence type="predicted"/>
<name>A8ZSM8_DESOH</name>
<keyword evidence="1" id="KW-0732">Signal</keyword>
<dbReference type="GO" id="GO:0015035">
    <property type="term" value="F:protein-disulfide reductase activity"/>
    <property type="evidence" value="ECO:0007669"/>
    <property type="project" value="TreeGrafter"/>
</dbReference>
<dbReference type="InterPro" id="IPR004879">
    <property type="entry name" value="Ssp411-like_TRX"/>
</dbReference>
<evidence type="ECO:0000313" key="3">
    <source>
        <dbReference type="EMBL" id="ABW65941.1"/>
    </source>
</evidence>
<dbReference type="AlphaFoldDB" id="A8ZSM8"/>
<protein>
    <submittedName>
        <fullName evidence="3">Thioredoxin domain</fullName>
    </submittedName>
</protein>
<reference evidence="3 4" key="1">
    <citation type="submission" date="2007-10" db="EMBL/GenBank/DDBJ databases">
        <title>Complete sequence of Desulfococcus oleovorans Hxd3.</title>
        <authorList>
            <consortium name="US DOE Joint Genome Institute"/>
            <person name="Copeland A."/>
            <person name="Lucas S."/>
            <person name="Lapidus A."/>
            <person name="Barry K."/>
            <person name="Glavina del Rio T."/>
            <person name="Dalin E."/>
            <person name="Tice H."/>
            <person name="Pitluck S."/>
            <person name="Kiss H."/>
            <person name="Brettin T."/>
            <person name="Bruce D."/>
            <person name="Detter J.C."/>
            <person name="Han C."/>
            <person name="Schmutz J."/>
            <person name="Larimer F."/>
            <person name="Land M."/>
            <person name="Hauser L."/>
            <person name="Kyrpides N."/>
            <person name="Kim E."/>
            <person name="Wawrik B."/>
            <person name="Richardson P."/>
        </authorList>
    </citation>
    <scope>NUCLEOTIDE SEQUENCE [LARGE SCALE GENOMIC DNA]</scope>
    <source>
        <strain evidence="4">DSM 6200 / JCM 39069 / Hxd3</strain>
    </source>
</reference>
<dbReference type="Pfam" id="PF03190">
    <property type="entry name" value="Thioredox_DsbH"/>
    <property type="match status" value="1"/>
</dbReference>
<dbReference type="SUPFAM" id="SSF52833">
    <property type="entry name" value="Thioredoxin-like"/>
    <property type="match status" value="1"/>
</dbReference>
<feature type="domain" description="Thioredoxin" evidence="2">
    <location>
        <begin position="18"/>
        <end position="144"/>
    </location>
</feature>
<feature type="signal peptide" evidence="1">
    <location>
        <begin position="1"/>
        <end position="28"/>
    </location>
</feature>
<dbReference type="GO" id="GO:0045454">
    <property type="term" value="P:cell redox homeostasis"/>
    <property type="evidence" value="ECO:0007669"/>
    <property type="project" value="TreeGrafter"/>
</dbReference>
<dbReference type="InterPro" id="IPR036249">
    <property type="entry name" value="Thioredoxin-like_sf"/>
</dbReference>
<dbReference type="PROSITE" id="PS51352">
    <property type="entry name" value="THIOREDOXIN_2"/>
    <property type="match status" value="1"/>
</dbReference>
<evidence type="ECO:0000259" key="2">
    <source>
        <dbReference type="PROSITE" id="PS51352"/>
    </source>
</evidence>
<dbReference type="STRING" id="96561.Dole_0131"/>
<dbReference type="KEGG" id="dol:Dole_0131"/>
<dbReference type="RefSeq" id="WP_012173560.1">
    <property type="nucleotide sequence ID" value="NC_009943.1"/>
</dbReference>
<dbReference type="Gene3D" id="3.40.30.10">
    <property type="entry name" value="Glutaredoxin"/>
    <property type="match status" value="1"/>
</dbReference>
<keyword evidence="4" id="KW-1185">Reference proteome</keyword>
<dbReference type="PANTHER" id="PTHR32234:SF0">
    <property type="entry name" value="THIOL:DISULFIDE INTERCHANGE PROTEIN DSBD"/>
    <property type="match status" value="1"/>
</dbReference>
<accession>A8ZSM8</accession>
<organism evidence="3 4">
    <name type="scientific">Desulfosudis oleivorans (strain DSM 6200 / JCM 39069 / Hxd3)</name>
    <name type="common">Desulfococcus oleovorans</name>
    <dbReference type="NCBI Taxonomy" id="96561"/>
    <lineage>
        <taxon>Bacteria</taxon>
        <taxon>Pseudomonadati</taxon>
        <taxon>Thermodesulfobacteriota</taxon>
        <taxon>Desulfobacteria</taxon>
        <taxon>Desulfobacterales</taxon>
        <taxon>Desulfosudaceae</taxon>
        <taxon>Desulfosudis</taxon>
    </lineage>
</organism>
<feature type="chain" id="PRO_5002731331" evidence="1">
    <location>
        <begin position="29"/>
        <end position="149"/>
    </location>
</feature>